<dbReference type="RefSeq" id="WP_208230766.1">
    <property type="nucleotide sequence ID" value="NZ_CP050854.1"/>
</dbReference>
<evidence type="ECO:0000313" key="1">
    <source>
        <dbReference type="EMBL" id="QTF08139.1"/>
    </source>
</evidence>
<protein>
    <submittedName>
        <fullName evidence="1">Uncharacterized protein</fullName>
    </submittedName>
</protein>
<organism evidence="1 2">
    <name type="scientific">Brenneria izadpanahii</name>
    <dbReference type="NCBI Taxonomy" id="2722756"/>
    <lineage>
        <taxon>Bacteria</taxon>
        <taxon>Pseudomonadati</taxon>
        <taxon>Pseudomonadota</taxon>
        <taxon>Gammaproteobacteria</taxon>
        <taxon>Enterobacterales</taxon>
        <taxon>Pectobacteriaceae</taxon>
        <taxon>Brenneria</taxon>
    </lineage>
</organism>
<evidence type="ECO:0000313" key="2">
    <source>
        <dbReference type="Proteomes" id="UP000671960"/>
    </source>
</evidence>
<keyword evidence="2" id="KW-1185">Reference proteome</keyword>
<dbReference type="EMBL" id="CP050854">
    <property type="protein sequence ID" value="QTF08139.1"/>
    <property type="molecule type" value="Genomic_DNA"/>
</dbReference>
<accession>A0ABX7URA5</accession>
<reference evidence="1 2" key="1">
    <citation type="submission" date="2020-03" db="EMBL/GenBank/DDBJ databases">
        <authorList>
            <person name="Bakhshi Ganjeh M."/>
        </authorList>
    </citation>
    <scope>NUCLEOTIDE SEQUENCE [LARGE SCALE GENOMIC DNA]</scope>
    <source>
        <strain evidence="2">Iran 50</strain>
    </source>
</reference>
<dbReference type="Proteomes" id="UP000671960">
    <property type="component" value="Chromosome"/>
</dbReference>
<proteinExistence type="predicted"/>
<gene>
    <name evidence="1" type="ORF">HC231_09575</name>
</gene>
<sequence length="69" mass="7839">MKTIKATNMQEARQLLGSGRYQKVELAFNISSDEFFQLASEWCARGAKIKLENGNFILKIKSICQPSEK</sequence>
<name>A0ABX7URA5_9GAMM</name>